<keyword evidence="12 17" id="KW-0472">Membrane</keyword>
<keyword evidence="4 15" id="KW-0813">Transport</keyword>
<keyword evidence="5 15" id="KW-0679">Respiratory chain</keyword>
<dbReference type="InterPro" id="IPR034210">
    <property type="entry name" value="CcO_II_C"/>
</dbReference>
<dbReference type="RefSeq" id="WP_184262967.1">
    <property type="nucleotide sequence ID" value="NZ_JACIIX010000004.1"/>
</dbReference>
<dbReference type="EC" id="7.1.1.9" evidence="16"/>
<evidence type="ECO:0000256" key="2">
    <source>
        <dbReference type="ARBA" id="ARBA00004141"/>
    </source>
</evidence>
<dbReference type="InterPro" id="IPR011759">
    <property type="entry name" value="Cyt_c_oxidase_su2_TM_dom"/>
</dbReference>
<dbReference type="InterPro" id="IPR002429">
    <property type="entry name" value="CcO_II-like_C"/>
</dbReference>
<evidence type="ECO:0000313" key="21">
    <source>
        <dbReference type="Proteomes" id="UP000544872"/>
    </source>
</evidence>
<keyword evidence="9 15" id="KW-0249">Electron transport</keyword>
<keyword evidence="10 17" id="KW-1133">Transmembrane helix</keyword>
<reference evidence="20 21" key="1">
    <citation type="submission" date="2020-08" db="EMBL/GenBank/DDBJ databases">
        <title>Genomic Encyclopedia of Type Strains, Phase IV (KMG-IV): sequencing the most valuable type-strain genomes for metagenomic binning, comparative biology and taxonomic classification.</title>
        <authorList>
            <person name="Goeker M."/>
        </authorList>
    </citation>
    <scope>NUCLEOTIDE SEQUENCE [LARGE SCALE GENOMIC DNA]</scope>
    <source>
        <strain evidence="20 21">DSM 11590</strain>
    </source>
</reference>
<dbReference type="EMBL" id="JACIIX010000004">
    <property type="protein sequence ID" value="MBB6210138.1"/>
    <property type="molecule type" value="Genomic_DNA"/>
</dbReference>
<comment type="similarity">
    <text evidence="3 15">Belongs to the cytochrome c oxidase subunit 2 family.</text>
</comment>
<dbReference type="AlphaFoldDB" id="A0A7X0DLL2"/>
<sequence>MTNADSWGRVAAAVFRAAKASAGALLILGFSSGAALSDGQPQPWQMTFQAAASPVMERITSLHNYITVVMILVVVLVMALLAIVMVRFNAKANPKPQTFSHNTVLEVAWTAIPVLILLVIAVPSFKLLYFMDRTSDADFTLKVTGHQWYWSYEYPDHNLSFDSFMKDASALEPNDPRLLAVDNEVVIPVGATVRVVMTSQDVIHAWAVPALGVKTDSMPGRLNETWIRADRAGTFYGQCSELCGVNHGFMPIAVRAVSAEEFKGWVQKTQARLGTAGTTEVASVKP</sequence>
<organism evidence="20 21">
    <name type="scientific">Novispirillum itersonii</name>
    <name type="common">Aquaspirillum itersonii</name>
    <dbReference type="NCBI Taxonomy" id="189"/>
    <lineage>
        <taxon>Bacteria</taxon>
        <taxon>Pseudomonadati</taxon>
        <taxon>Pseudomonadota</taxon>
        <taxon>Alphaproteobacteria</taxon>
        <taxon>Rhodospirillales</taxon>
        <taxon>Novispirillaceae</taxon>
        <taxon>Novispirillum</taxon>
    </lineage>
</organism>
<dbReference type="Pfam" id="PF02790">
    <property type="entry name" value="COX2_TM"/>
    <property type="match status" value="1"/>
</dbReference>
<evidence type="ECO:0000256" key="5">
    <source>
        <dbReference type="ARBA" id="ARBA00022660"/>
    </source>
</evidence>
<evidence type="ECO:0000256" key="16">
    <source>
        <dbReference type="RuleBase" id="RU004024"/>
    </source>
</evidence>
<dbReference type="PROSITE" id="PS00078">
    <property type="entry name" value="COX2"/>
    <property type="match status" value="1"/>
</dbReference>
<keyword evidence="6 15" id="KW-0812">Transmembrane</keyword>
<keyword evidence="7 16" id="KW-0479">Metal-binding</keyword>
<evidence type="ECO:0000259" key="19">
    <source>
        <dbReference type="PROSITE" id="PS50999"/>
    </source>
</evidence>
<feature type="transmembrane region" description="Helical" evidence="17">
    <location>
        <begin position="107"/>
        <end position="131"/>
    </location>
</feature>
<dbReference type="SUPFAM" id="SSF81464">
    <property type="entry name" value="Cytochrome c oxidase subunit II-like, transmembrane region"/>
    <property type="match status" value="1"/>
</dbReference>
<accession>A0A7X0DLL2</accession>
<dbReference type="Proteomes" id="UP000544872">
    <property type="component" value="Unassembled WGS sequence"/>
</dbReference>
<evidence type="ECO:0000256" key="8">
    <source>
        <dbReference type="ARBA" id="ARBA00022967"/>
    </source>
</evidence>
<dbReference type="GO" id="GO:0005886">
    <property type="term" value="C:plasma membrane"/>
    <property type="evidence" value="ECO:0007669"/>
    <property type="project" value="UniProtKB-SubCell"/>
</dbReference>
<dbReference type="GO" id="GO:0005507">
    <property type="term" value="F:copper ion binding"/>
    <property type="evidence" value="ECO:0007669"/>
    <property type="project" value="InterPro"/>
</dbReference>
<dbReference type="NCBIfam" id="TIGR02866">
    <property type="entry name" value="CoxB"/>
    <property type="match status" value="1"/>
</dbReference>
<evidence type="ECO:0000256" key="11">
    <source>
        <dbReference type="ARBA" id="ARBA00023008"/>
    </source>
</evidence>
<feature type="transmembrane region" description="Helical" evidence="17">
    <location>
        <begin position="63"/>
        <end position="86"/>
    </location>
</feature>
<comment type="catalytic activity">
    <reaction evidence="14 16">
        <text>4 Fe(II)-[cytochrome c] + O2 + 8 H(+)(in) = 4 Fe(III)-[cytochrome c] + 2 H2O + 4 H(+)(out)</text>
        <dbReference type="Rhea" id="RHEA:11436"/>
        <dbReference type="Rhea" id="RHEA-COMP:10350"/>
        <dbReference type="Rhea" id="RHEA-COMP:14399"/>
        <dbReference type="ChEBI" id="CHEBI:15377"/>
        <dbReference type="ChEBI" id="CHEBI:15378"/>
        <dbReference type="ChEBI" id="CHEBI:15379"/>
        <dbReference type="ChEBI" id="CHEBI:29033"/>
        <dbReference type="ChEBI" id="CHEBI:29034"/>
        <dbReference type="EC" id="7.1.1.9"/>
    </reaction>
</comment>
<dbReference type="PANTHER" id="PTHR22888">
    <property type="entry name" value="CYTOCHROME C OXIDASE, SUBUNIT II"/>
    <property type="match status" value="1"/>
</dbReference>
<dbReference type="InterPro" id="IPR001505">
    <property type="entry name" value="Copper_CuA"/>
</dbReference>
<dbReference type="SUPFAM" id="SSF49503">
    <property type="entry name" value="Cupredoxins"/>
    <property type="match status" value="1"/>
</dbReference>
<evidence type="ECO:0000256" key="6">
    <source>
        <dbReference type="ARBA" id="ARBA00022692"/>
    </source>
</evidence>
<dbReference type="PROSITE" id="PS50999">
    <property type="entry name" value="COX2_TM"/>
    <property type="match status" value="1"/>
</dbReference>
<dbReference type="PROSITE" id="PS50857">
    <property type="entry name" value="COX2_CUA"/>
    <property type="match status" value="1"/>
</dbReference>
<evidence type="ECO:0000256" key="17">
    <source>
        <dbReference type="SAM" id="Phobius"/>
    </source>
</evidence>
<comment type="subcellular location">
    <subcellularLocation>
        <location evidence="15">Cell membrane</location>
        <topology evidence="15">Multi-pass membrane protein</topology>
    </subcellularLocation>
    <subcellularLocation>
        <location evidence="2">Membrane</location>
        <topology evidence="2">Multi-pass membrane protein</topology>
    </subcellularLocation>
</comment>
<evidence type="ECO:0000256" key="13">
    <source>
        <dbReference type="ARBA" id="ARBA00024688"/>
    </source>
</evidence>
<dbReference type="FunFam" id="2.60.40.420:FF:000001">
    <property type="entry name" value="Cytochrome c oxidase subunit 2"/>
    <property type="match status" value="1"/>
</dbReference>
<comment type="cofactor">
    <cofactor evidence="16">
        <name>Cu cation</name>
        <dbReference type="ChEBI" id="CHEBI:23378"/>
    </cofactor>
    <text evidence="16">Binds a copper A center.</text>
</comment>
<keyword evidence="8" id="KW-1278">Translocase</keyword>
<evidence type="ECO:0000256" key="7">
    <source>
        <dbReference type="ARBA" id="ARBA00022723"/>
    </source>
</evidence>
<dbReference type="GO" id="GO:0042773">
    <property type="term" value="P:ATP synthesis coupled electron transport"/>
    <property type="evidence" value="ECO:0007669"/>
    <property type="project" value="TreeGrafter"/>
</dbReference>
<evidence type="ECO:0000256" key="9">
    <source>
        <dbReference type="ARBA" id="ARBA00022982"/>
    </source>
</evidence>
<evidence type="ECO:0000256" key="15">
    <source>
        <dbReference type="RuleBase" id="RU000456"/>
    </source>
</evidence>
<name>A0A7X0DLL2_NOVIT</name>
<evidence type="ECO:0000259" key="18">
    <source>
        <dbReference type="PROSITE" id="PS50857"/>
    </source>
</evidence>
<dbReference type="InterPro" id="IPR045187">
    <property type="entry name" value="CcO_II"/>
</dbReference>
<evidence type="ECO:0000313" key="20">
    <source>
        <dbReference type="EMBL" id="MBB6210138.1"/>
    </source>
</evidence>
<proteinExistence type="inferred from homology"/>
<dbReference type="GO" id="GO:0016491">
    <property type="term" value="F:oxidoreductase activity"/>
    <property type="evidence" value="ECO:0007669"/>
    <property type="project" value="InterPro"/>
</dbReference>
<feature type="domain" description="Cytochrome oxidase subunit II copper A binding" evidence="18">
    <location>
        <begin position="136"/>
        <end position="268"/>
    </location>
</feature>
<dbReference type="InterPro" id="IPR008972">
    <property type="entry name" value="Cupredoxin"/>
</dbReference>
<dbReference type="Gene3D" id="1.10.287.90">
    <property type="match status" value="1"/>
</dbReference>
<comment type="caution">
    <text evidence="20">The sequence shown here is derived from an EMBL/GenBank/DDBJ whole genome shotgun (WGS) entry which is preliminary data.</text>
</comment>
<feature type="domain" description="Cytochrome oxidase subunit II transmembrane region profile" evidence="19">
    <location>
        <begin position="40"/>
        <end position="135"/>
    </location>
</feature>
<evidence type="ECO:0000256" key="10">
    <source>
        <dbReference type="ARBA" id="ARBA00022989"/>
    </source>
</evidence>
<dbReference type="CDD" id="cd13912">
    <property type="entry name" value="CcO_II_C"/>
    <property type="match status" value="1"/>
</dbReference>
<evidence type="ECO:0000256" key="14">
    <source>
        <dbReference type="ARBA" id="ARBA00047816"/>
    </source>
</evidence>
<evidence type="ECO:0000256" key="12">
    <source>
        <dbReference type="ARBA" id="ARBA00023136"/>
    </source>
</evidence>
<dbReference type="PRINTS" id="PR01166">
    <property type="entry name" value="CYCOXIDASEII"/>
</dbReference>
<evidence type="ECO:0000256" key="4">
    <source>
        <dbReference type="ARBA" id="ARBA00022448"/>
    </source>
</evidence>
<comment type="cofactor">
    <cofactor evidence="1">
        <name>heme</name>
        <dbReference type="ChEBI" id="CHEBI:30413"/>
    </cofactor>
</comment>
<dbReference type="PANTHER" id="PTHR22888:SF9">
    <property type="entry name" value="CYTOCHROME C OXIDASE SUBUNIT 2"/>
    <property type="match status" value="1"/>
</dbReference>
<gene>
    <name evidence="20" type="ORF">FHS48_001548</name>
</gene>
<dbReference type="Pfam" id="PF00116">
    <property type="entry name" value="COX2"/>
    <property type="match status" value="1"/>
</dbReference>
<protein>
    <recommendedName>
        <fullName evidence="16">Cytochrome c oxidase subunit 2</fullName>
        <ecNumber evidence="16">7.1.1.9</ecNumber>
    </recommendedName>
</protein>
<dbReference type="InterPro" id="IPR014222">
    <property type="entry name" value="Cyt_c_oxidase_su2"/>
</dbReference>
<dbReference type="GO" id="GO:0004129">
    <property type="term" value="F:cytochrome-c oxidase activity"/>
    <property type="evidence" value="ECO:0007669"/>
    <property type="project" value="UniProtKB-EC"/>
</dbReference>
<dbReference type="InterPro" id="IPR036257">
    <property type="entry name" value="Cyt_c_oxidase_su2_TM_sf"/>
</dbReference>
<evidence type="ECO:0000256" key="1">
    <source>
        <dbReference type="ARBA" id="ARBA00001971"/>
    </source>
</evidence>
<evidence type="ECO:0000256" key="3">
    <source>
        <dbReference type="ARBA" id="ARBA00007866"/>
    </source>
</evidence>
<keyword evidence="11 16" id="KW-0186">Copper</keyword>
<keyword evidence="21" id="KW-1185">Reference proteome</keyword>
<dbReference type="Gene3D" id="2.60.40.420">
    <property type="entry name" value="Cupredoxins - blue copper proteins"/>
    <property type="match status" value="1"/>
</dbReference>
<comment type="function">
    <text evidence="13 16">Subunits I and II form the functional core of the enzyme complex. Electrons originating in cytochrome c are transferred via heme a and Cu(A) to the binuclear center formed by heme a3 and Cu(B).</text>
</comment>